<dbReference type="Proteomes" id="UP000885806">
    <property type="component" value="Unassembled WGS sequence"/>
</dbReference>
<evidence type="ECO:0000259" key="1">
    <source>
        <dbReference type="SMART" id="SM00760"/>
    </source>
</evidence>
<organism evidence="2">
    <name type="scientific">Hellea balneolensis</name>
    <dbReference type="NCBI Taxonomy" id="287478"/>
    <lineage>
        <taxon>Bacteria</taxon>
        <taxon>Pseudomonadati</taxon>
        <taxon>Pseudomonadota</taxon>
        <taxon>Alphaproteobacteria</taxon>
        <taxon>Maricaulales</taxon>
        <taxon>Robiginitomaculaceae</taxon>
        <taxon>Hellea</taxon>
    </lineage>
</organism>
<dbReference type="GO" id="GO:0043565">
    <property type="term" value="F:sequence-specific DNA binding"/>
    <property type="evidence" value="ECO:0007669"/>
    <property type="project" value="InterPro"/>
</dbReference>
<dbReference type="GO" id="GO:0005524">
    <property type="term" value="F:ATP binding"/>
    <property type="evidence" value="ECO:0007669"/>
    <property type="project" value="InterPro"/>
</dbReference>
<dbReference type="Gene3D" id="1.10.1750.10">
    <property type="match status" value="1"/>
</dbReference>
<sequence>MRRYCKIQEVCLAHMVASLTAIEFGVVVDDLFGKTKGPLHLSFVRQVAMYLTHIVFEVRIAGVARAFGRDPSTVSYACQTIEDGRDDPVLDAKLLELETALQAARQLDVLQPTQWVG</sequence>
<dbReference type="SMART" id="SM00760">
    <property type="entry name" value="Bac_DnaA_C"/>
    <property type="match status" value="1"/>
</dbReference>
<dbReference type="AlphaFoldDB" id="A0A7V5NWA8"/>
<accession>A0A7V5NWA8</accession>
<dbReference type="InterPro" id="IPR010921">
    <property type="entry name" value="Trp_repressor/repl_initiator"/>
</dbReference>
<dbReference type="SUPFAM" id="SSF48295">
    <property type="entry name" value="TrpR-like"/>
    <property type="match status" value="1"/>
</dbReference>
<evidence type="ECO:0000313" key="2">
    <source>
        <dbReference type="EMBL" id="HHI88464.1"/>
    </source>
</evidence>
<feature type="domain" description="Chromosomal replication initiator DnaA C-terminal" evidence="1">
    <location>
        <begin position="12"/>
        <end position="81"/>
    </location>
</feature>
<dbReference type="GO" id="GO:0006275">
    <property type="term" value="P:regulation of DNA replication"/>
    <property type="evidence" value="ECO:0007669"/>
    <property type="project" value="InterPro"/>
</dbReference>
<protein>
    <submittedName>
        <fullName evidence="2">Chromosomal replication initiator DnaA</fullName>
    </submittedName>
</protein>
<dbReference type="CDD" id="cd06571">
    <property type="entry name" value="Bac_DnaA_C"/>
    <property type="match status" value="1"/>
</dbReference>
<proteinExistence type="predicted"/>
<dbReference type="InterPro" id="IPR013159">
    <property type="entry name" value="DnaA_C"/>
</dbReference>
<reference evidence="2" key="1">
    <citation type="journal article" date="2020" name="mSystems">
        <title>Genome- and Community-Level Interaction Insights into Carbon Utilization and Element Cycling Functions of Hydrothermarchaeota in Hydrothermal Sediment.</title>
        <authorList>
            <person name="Zhou Z."/>
            <person name="Liu Y."/>
            <person name="Xu W."/>
            <person name="Pan J."/>
            <person name="Luo Z.H."/>
            <person name="Li M."/>
        </authorList>
    </citation>
    <scope>NUCLEOTIDE SEQUENCE [LARGE SCALE GENOMIC DNA]</scope>
    <source>
        <strain evidence="2">HyVt-538</strain>
    </source>
</reference>
<name>A0A7V5NWA8_9PROT</name>
<comment type="caution">
    <text evidence="2">The sequence shown here is derived from an EMBL/GenBank/DDBJ whole genome shotgun (WGS) entry which is preliminary data.</text>
</comment>
<gene>
    <name evidence="2" type="ORF">ENK01_00800</name>
</gene>
<dbReference type="Pfam" id="PF08299">
    <property type="entry name" value="Bac_DnaA_C"/>
    <property type="match status" value="1"/>
</dbReference>
<dbReference type="GO" id="GO:0006270">
    <property type="term" value="P:DNA replication initiation"/>
    <property type="evidence" value="ECO:0007669"/>
    <property type="project" value="InterPro"/>
</dbReference>
<dbReference type="EMBL" id="DROP01000055">
    <property type="protein sequence ID" value="HHI88464.1"/>
    <property type="molecule type" value="Genomic_DNA"/>
</dbReference>